<name>A0ABQ3WZM0_9ACTN</name>
<reference evidence="2 3" key="1">
    <citation type="submission" date="2021-01" db="EMBL/GenBank/DDBJ databases">
        <title>Whole genome shotgun sequence of Actinoplanes couchii NBRC 106145.</title>
        <authorList>
            <person name="Komaki H."/>
            <person name="Tamura T."/>
        </authorList>
    </citation>
    <scope>NUCLEOTIDE SEQUENCE [LARGE SCALE GENOMIC DNA]</scope>
    <source>
        <strain evidence="2 3">NBRC 106145</strain>
    </source>
</reference>
<feature type="compositionally biased region" description="Pro residues" evidence="1">
    <location>
        <begin position="35"/>
        <end position="44"/>
    </location>
</feature>
<evidence type="ECO:0000313" key="2">
    <source>
        <dbReference type="EMBL" id="GID51717.1"/>
    </source>
</evidence>
<comment type="caution">
    <text evidence="2">The sequence shown here is derived from an EMBL/GenBank/DDBJ whole genome shotgun (WGS) entry which is preliminary data.</text>
</comment>
<evidence type="ECO:0000256" key="1">
    <source>
        <dbReference type="SAM" id="MobiDB-lite"/>
    </source>
</evidence>
<protein>
    <submittedName>
        <fullName evidence="2">Uncharacterized protein</fullName>
    </submittedName>
</protein>
<organism evidence="2 3">
    <name type="scientific">Actinoplanes couchii</name>
    <dbReference type="NCBI Taxonomy" id="403638"/>
    <lineage>
        <taxon>Bacteria</taxon>
        <taxon>Bacillati</taxon>
        <taxon>Actinomycetota</taxon>
        <taxon>Actinomycetes</taxon>
        <taxon>Micromonosporales</taxon>
        <taxon>Micromonosporaceae</taxon>
        <taxon>Actinoplanes</taxon>
    </lineage>
</organism>
<feature type="compositionally biased region" description="Basic and acidic residues" evidence="1">
    <location>
        <begin position="69"/>
        <end position="89"/>
    </location>
</feature>
<keyword evidence="3" id="KW-1185">Reference proteome</keyword>
<gene>
    <name evidence="2" type="ORF">Aco03nite_001210</name>
</gene>
<accession>A0ABQ3WZM0</accession>
<proteinExistence type="predicted"/>
<dbReference type="EMBL" id="BOMG01000004">
    <property type="protein sequence ID" value="GID51717.1"/>
    <property type="molecule type" value="Genomic_DNA"/>
</dbReference>
<dbReference type="Proteomes" id="UP000612282">
    <property type="component" value="Unassembled WGS sequence"/>
</dbReference>
<evidence type="ECO:0000313" key="3">
    <source>
        <dbReference type="Proteomes" id="UP000612282"/>
    </source>
</evidence>
<sequence length="89" mass="9814">MTRFLPLAIRRFLSTAVSALAPKRPERPGGSLRPEPAPPPPPVTPAASRDAVSRDRAKMAYRMNSASHRSSERDRMRSGQRSAEKSHGH</sequence>
<feature type="region of interest" description="Disordered" evidence="1">
    <location>
        <begin position="20"/>
        <end position="89"/>
    </location>
</feature>